<gene>
    <name evidence="3" type="ORF">MECH1_V1_2164</name>
</gene>
<evidence type="ECO:0000256" key="1">
    <source>
        <dbReference type="SAM" id="MobiDB-lite"/>
    </source>
</evidence>
<feature type="region of interest" description="Disordered" evidence="1">
    <location>
        <begin position="246"/>
        <end position="283"/>
    </location>
</feature>
<evidence type="ECO:0000313" key="3">
    <source>
        <dbReference type="EMBL" id="CAL1240940.1"/>
    </source>
</evidence>
<dbReference type="EMBL" id="OZ026884">
    <property type="protein sequence ID" value="CAL1240940.1"/>
    <property type="molecule type" value="Genomic_DNA"/>
</dbReference>
<dbReference type="Proteomes" id="UP001497493">
    <property type="component" value="Chromosome"/>
</dbReference>
<keyword evidence="4" id="KW-1185">Reference proteome</keyword>
<proteinExistence type="predicted"/>
<evidence type="ECO:0000256" key="2">
    <source>
        <dbReference type="SAM" id="SignalP"/>
    </source>
</evidence>
<evidence type="ECO:0000313" key="4">
    <source>
        <dbReference type="Proteomes" id="UP001497493"/>
    </source>
</evidence>
<feature type="chain" id="PRO_5045744933" description="LamG-like jellyroll fold domain-containing protein" evidence="2">
    <location>
        <begin position="24"/>
        <end position="283"/>
    </location>
</feature>
<dbReference type="Gene3D" id="2.60.120.200">
    <property type="match status" value="1"/>
</dbReference>
<dbReference type="Pfam" id="PF13385">
    <property type="entry name" value="Laminin_G_3"/>
    <property type="match status" value="1"/>
</dbReference>
<sequence>MKYQYLILVVYGLFAWSPLTVHAAAAEATLDQAATTVAEAPNSAAGDNGSLRFNGSNDVVRVAKPLPLGETFTLAGWVNRTVSNLDQEVIATLNDPADGRRLYAVVIDGHGDLCGSPEGQYVFLIGEGGENPPLCSHVVAELGRWHHVAITQVNPHDHRLLIDGRLTVSDSRSAVVHAGAATLSFGSAEGFGDAFGGLLHGMSLTARPLLIDFVPERQPLTVTPETIALWSFGDGAGRMVKDRTGHGYDGLVSVRKGRPSPGSDEPGPKWSSDTPSRTWDTLP</sequence>
<protein>
    <recommendedName>
        <fullName evidence="5">LamG-like jellyroll fold domain-containing protein</fullName>
    </recommendedName>
</protein>
<name>A0ABM9NJY1_9GAMM</name>
<feature type="compositionally biased region" description="Polar residues" evidence="1">
    <location>
        <begin position="271"/>
        <end position="283"/>
    </location>
</feature>
<dbReference type="SUPFAM" id="SSF49899">
    <property type="entry name" value="Concanavalin A-like lectins/glucanases"/>
    <property type="match status" value="1"/>
</dbReference>
<dbReference type="InterPro" id="IPR013320">
    <property type="entry name" value="ConA-like_dom_sf"/>
</dbReference>
<reference evidence="3 4" key="1">
    <citation type="submission" date="2024-04" db="EMBL/GenBank/DDBJ databases">
        <authorList>
            <person name="Cremers G."/>
        </authorList>
    </citation>
    <scope>NUCLEOTIDE SEQUENCE [LARGE SCALE GENOMIC DNA]</scope>
    <source>
        <strain evidence="3">MeCH1-AG</strain>
    </source>
</reference>
<organism evidence="3 4">
    <name type="scientific">Candidatus Methylocalor cossyra</name>
    <dbReference type="NCBI Taxonomy" id="3108543"/>
    <lineage>
        <taxon>Bacteria</taxon>
        <taxon>Pseudomonadati</taxon>
        <taxon>Pseudomonadota</taxon>
        <taxon>Gammaproteobacteria</taxon>
        <taxon>Methylococcales</taxon>
        <taxon>Methylococcaceae</taxon>
        <taxon>Candidatus Methylocalor</taxon>
    </lineage>
</organism>
<accession>A0ABM9NJY1</accession>
<feature type="signal peptide" evidence="2">
    <location>
        <begin position="1"/>
        <end position="23"/>
    </location>
</feature>
<evidence type="ECO:0008006" key="5">
    <source>
        <dbReference type="Google" id="ProtNLM"/>
    </source>
</evidence>
<keyword evidence="2" id="KW-0732">Signal</keyword>